<organism evidence="10 11">
    <name type="scientific">Prauserella marina</name>
    <dbReference type="NCBI Taxonomy" id="530584"/>
    <lineage>
        <taxon>Bacteria</taxon>
        <taxon>Bacillati</taxon>
        <taxon>Actinomycetota</taxon>
        <taxon>Actinomycetes</taxon>
        <taxon>Pseudonocardiales</taxon>
        <taxon>Pseudonocardiaceae</taxon>
        <taxon>Prauserella</taxon>
    </lineage>
</organism>
<dbReference type="InterPro" id="IPR050482">
    <property type="entry name" value="Sensor_HK_TwoCompSys"/>
</dbReference>
<evidence type="ECO:0000259" key="9">
    <source>
        <dbReference type="Pfam" id="PF07730"/>
    </source>
</evidence>
<gene>
    <name evidence="10" type="ORF">SAMN05421630_109122</name>
</gene>
<evidence type="ECO:0000256" key="8">
    <source>
        <dbReference type="ARBA" id="ARBA00023012"/>
    </source>
</evidence>
<evidence type="ECO:0000256" key="2">
    <source>
        <dbReference type="ARBA" id="ARBA00012438"/>
    </source>
</evidence>
<dbReference type="GO" id="GO:0000155">
    <property type="term" value="F:phosphorelay sensor kinase activity"/>
    <property type="evidence" value="ECO:0007669"/>
    <property type="project" value="InterPro"/>
</dbReference>
<evidence type="ECO:0000256" key="3">
    <source>
        <dbReference type="ARBA" id="ARBA00022553"/>
    </source>
</evidence>
<evidence type="ECO:0000256" key="1">
    <source>
        <dbReference type="ARBA" id="ARBA00000085"/>
    </source>
</evidence>
<dbReference type="Pfam" id="PF07730">
    <property type="entry name" value="HisKA_3"/>
    <property type="match status" value="1"/>
</dbReference>
<keyword evidence="8" id="KW-0902">Two-component regulatory system</keyword>
<dbReference type="EC" id="2.7.13.3" evidence="2"/>
<dbReference type="InterPro" id="IPR036890">
    <property type="entry name" value="HATPase_C_sf"/>
</dbReference>
<dbReference type="PANTHER" id="PTHR24421">
    <property type="entry name" value="NITRATE/NITRITE SENSOR PROTEIN NARX-RELATED"/>
    <property type="match status" value="1"/>
</dbReference>
<dbReference type="CDD" id="cd16917">
    <property type="entry name" value="HATPase_UhpB-NarQ-NarX-like"/>
    <property type="match status" value="1"/>
</dbReference>
<comment type="catalytic activity">
    <reaction evidence="1">
        <text>ATP + protein L-histidine = ADP + protein N-phospho-L-histidine.</text>
        <dbReference type="EC" id="2.7.13.3"/>
    </reaction>
</comment>
<dbReference type="SUPFAM" id="SSF55874">
    <property type="entry name" value="ATPase domain of HSP90 chaperone/DNA topoisomerase II/histidine kinase"/>
    <property type="match status" value="1"/>
</dbReference>
<dbReference type="GO" id="GO:0046983">
    <property type="term" value="F:protein dimerization activity"/>
    <property type="evidence" value="ECO:0007669"/>
    <property type="project" value="InterPro"/>
</dbReference>
<accession>A0A1G6V940</accession>
<dbReference type="EMBL" id="FMZE01000009">
    <property type="protein sequence ID" value="SDD50189.1"/>
    <property type="molecule type" value="Genomic_DNA"/>
</dbReference>
<dbReference type="AlphaFoldDB" id="A0A1G6V940"/>
<dbReference type="STRING" id="530584.SAMN05421630_109122"/>
<dbReference type="GO" id="GO:0005524">
    <property type="term" value="F:ATP binding"/>
    <property type="evidence" value="ECO:0007669"/>
    <property type="project" value="UniProtKB-KW"/>
</dbReference>
<dbReference type="PANTHER" id="PTHR24421:SF10">
    <property type="entry name" value="NITRATE_NITRITE SENSOR PROTEIN NARQ"/>
    <property type="match status" value="1"/>
</dbReference>
<name>A0A1G6V940_9PSEU</name>
<dbReference type="GO" id="GO:0016020">
    <property type="term" value="C:membrane"/>
    <property type="evidence" value="ECO:0007669"/>
    <property type="project" value="InterPro"/>
</dbReference>
<keyword evidence="4" id="KW-0808">Transferase</keyword>
<proteinExistence type="predicted"/>
<keyword evidence="5" id="KW-0547">Nucleotide-binding</keyword>
<keyword evidence="3" id="KW-0597">Phosphoprotein</keyword>
<dbReference type="InterPro" id="IPR011712">
    <property type="entry name" value="Sig_transdc_His_kin_sub3_dim/P"/>
</dbReference>
<keyword evidence="11" id="KW-1185">Reference proteome</keyword>
<protein>
    <recommendedName>
        <fullName evidence="2">histidine kinase</fullName>
        <ecNumber evidence="2">2.7.13.3</ecNumber>
    </recommendedName>
</protein>
<evidence type="ECO:0000256" key="7">
    <source>
        <dbReference type="ARBA" id="ARBA00022840"/>
    </source>
</evidence>
<keyword evidence="6 10" id="KW-0418">Kinase</keyword>
<reference evidence="10 11" key="1">
    <citation type="submission" date="2016-10" db="EMBL/GenBank/DDBJ databases">
        <authorList>
            <person name="de Groot N.N."/>
        </authorList>
    </citation>
    <scope>NUCLEOTIDE SEQUENCE [LARGE SCALE GENOMIC DNA]</scope>
    <source>
        <strain evidence="10 11">CGMCC 4.5506</strain>
    </source>
</reference>
<evidence type="ECO:0000256" key="6">
    <source>
        <dbReference type="ARBA" id="ARBA00022777"/>
    </source>
</evidence>
<evidence type="ECO:0000313" key="10">
    <source>
        <dbReference type="EMBL" id="SDD50189.1"/>
    </source>
</evidence>
<feature type="domain" description="Signal transduction histidine kinase subgroup 3 dimerisation and phosphoacceptor" evidence="9">
    <location>
        <begin position="223"/>
        <end position="288"/>
    </location>
</feature>
<evidence type="ECO:0000256" key="5">
    <source>
        <dbReference type="ARBA" id="ARBA00022741"/>
    </source>
</evidence>
<dbReference type="Gene3D" id="1.20.5.1930">
    <property type="match status" value="1"/>
</dbReference>
<dbReference type="Proteomes" id="UP000199494">
    <property type="component" value="Unassembled WGS sequence"/>
</dbReference>
<dbReference type="Gene3D" id="3.30.565.10">
    <property type="entry name" value="Histidine kinase-like ATPase, C-terminal domain"/>
    <property type="match status" value="1"/>
</dbReference>
<sequence length="424" mass="45033">MRICEDRRVNGWIRRVVGPVADRRTYRRWTYLILGGALLAPYLLFAAFVVPATVPITTEVGPALALGGAVTLLVLAGTSLLPAVRVLERAAVRELLDDPVADAGLTGGREWADLVRGGIMFVTHVLVGGALSLASLLLPVFLVFSFAAPFTGRLAIGFSVGPDAPRGWAGAWIPALFLLVTVLFFHVVNWAGAVLSTLASRLLGPSVAERIAALERRTGQLAERNRLARELHDSVGHTLSVVSIQAGAARRTLHTDPETAERALLAIEDSARSALDDLDYVLGLLRDETATRTPAKGLAQLSSLAEASRAGGMPFEEDVRGDLTSVAPTVDREAYRILQECLTNVLRHAGRVAVAVVVEVGDDELTLTVRNPLGATRGKRRNGGGSGLRGIADRVAVLGGELDFGGRGEFWEVSVRLPKGGGTS</sequence>
<evidence type="ECO:0000313" key="11">
    <source>
        <dbReference type="Proteomes" id="UP000199494"/>
    </source>
</evidence>
<evidence type="ECO:0000256" key="4">
    <source>
        <dbReference type="ARBA" id="ARBA00022679"/>
    </source>
</evidence>
<keyword evidence="7" id="KW-0067">ATP-binding</keyword>